<dbReference type="SUPFAM" id="SSF52980">
    <property type="entry name" value="Restriction endonuclease-like"/>
    <property type="match status" value="1"/>
</dbReference>
<accession>A0A4Y8JVI3</accession>
<dbReference type="Pfam" id="PF00271">
    <property type="entry name" value="Helicase_C"/>
    <property type="match status" value="1"/>
</dbReference>
<dbReference type="InterPro" id="IPR027417">
    <property type="entry name" value="P-loop_NTPase"/>
</dbReference>
<dbReference type="PANTHER" id="PTHR47396">
    <property type="entry name" value="TYPE I RESTRICTION ENZYME ECOKI R PROTEIN"/>
    <property type="match status" value="1"/>
</dbReference>
<dbReference type="CDD" id="cd18799">
    <property type="entry name" value="SF2_C_EcoAI-like"/>
    <property type="match status" value="1"/>
</dbReference>
<dbReference type="EMBL" id="SOHA01000022">
    <property type="protein sequence ID" value="TFD30289.1"/>
    <property type="molecule type" value="Genomic_DNA"/>
</dbReference>
<dbReference type="OrthoDB" id="9776021at2"/>
<dbReference type="GO" id="GO:0004386">
    <property type="term" value="F:helicase activity"/>
    <property type="evidence" value="ECO:0007669"/>
    <property type="project" value="UniProtKB-KW"/>
</dbReference>
<dbReference type="PROSITE" id="PS51194">
    <property type="entry name" value="HELICASE_CTER"/>
    <property type="match status" value="1"/>
</dbReference>
<proteinExistence type="predicted"/>
<keyword evidence="3" id="KW-0547">Nucleotide-binding</keyword>
<evidence type="ECO:0000313" key="4">
    <source>
        <dbReference type="Proteomes" id="UP000297472"/>
    </source>
</evidence>
<dbReference type="Gene3D" id="3.40.50.300">
    <property type="entry name" value="P-loop containing nucleotide triphosphate hydrolases"/>
    <property type="match status" value="2"/>
</dbReference>
<feature type="domain" description="Helicase C-terminal" evidence="2">
    <location>
        <begin position="368"/>
        <end position="537"/>
    </location>
</feature>
<dbReference type="Pfam" id="PF04851">
    <property type="entry name" value="ResIII"/>
    <property type="match status" value="1"/>
</dbReference>
<dbReference type="SMART" id="SM00487">
    <property type="entry name" value="DEXDc"/>
    <property type="match status" value="1"/>
</dbReference>
<dbReference type="GO" id="GO:0009307">
    <property type="term" value="P:DNA restriction-modification system"/>
    <property type="evidence" value="ECO:0007669"/>
    <property type="project" value="InterPro"/>
</dbReference>
<dbReference type="GO" id="GO:0016787">
    <property type="term" value="F:hydrolase activity"/>
    <property type="evidence" value="ECO:0007669"/>
    <property type="project" value="InterPro"/>
</dbReference>
<comment type="caution">
    <text evidence="3">The sequence shown here is derived from an EMBL/GenBank/DDBJ whole genome shotgun (WGS) entry which is preliminary data.</text>
</comment>
<evidence type="ECO:0000313" key="3">
    <source>
        <dbReference type="EMBL" id="TFD30289.1"/>
    </source>
</evidence>
<dbReference type="GO" id="GO:0003677">
    <property type="term" value="F:DNA binding"/>
    <property type="evidence" value="ECO:0007669"/>
    <property type="project" value="InterPro"/>
</dbReference>
<dbReference type="InterPro" id="IPR001650">
    <property type="entry name" value="Helicase_C-like"/>
</dbReference>
<dbReference type="InterPro" id="IPR050742">
    <property type="entry name" value="Helicase_Restrict-Modif_Enz"/>
</dbReference>
<dbReference type="GO" id="GO:0005524">
    <property type="term" value="F:ATP binding"/>
    <property type="evidence" value="ECO:0007669"/>
    <property type="project" value="InterPro"/>
</dbReference>
<protein>
    <submittedName>
        <fullName evidence="3">DEAD/DEAH box helicase</fullName>
    </submittedName>
</protein>
<dbReference type="GO" id="GO:0004519">
    <property type="term" value="F:endonuclease activity"/>
    <property type="evidence" value="ECO:0007669"/>
    <property type="project" value="InterPro"/>
</dbReference>
<dbReference type="InterPro" id="IPR011856">
    <property type="entry name" value="tRNA_endonuc-like_dom_sf"/>
</dbReference>
<organism evidence="3 4">
    <name type="scientific">Cryobacterium cryoconiti</name>
    <dbReference type="NCBI Taxonomy" id="1259239"/>
    <lineage>
        <taxon>Bacteria</taxon>
        <taxon>Bacillati</taxon>
        <taxon>Actinomycetota</taxon>
        <taxon>Actinomycetes</taxon>
        <taxon>Micrococcales</taxon>
        <taxon>Microbacteriaceae</taxon>
        <taxon>Cryobacterium</taxon>
    </lineage>
</organism>
<dbReference type="GO" id="GO:0005829">
    <property type="term" value="C:cytosol"/>
    <property type="evidence" value="ECO:0007669"/>
    <property type="project" value="TreeGrafter"/>
</dbReference>
<dbReference type="InterPro" id="IPR014001">
    <property type="entry name" value="Helicase_ATP-bd"/>
</dbReference>
<dbReference type="SMART" id="SM00490">
    <property type="entry name" value="HELICc"/>
    <property type="match status" value="1"/>
</dbReference>
<dbReference type="InterPro" id="IPR006935">
    <property type="entry name" value="Helicase/UvrB_N"/>
</dbReference>
<dbReference type="Gene3D" id="3.40.1350.10">
    <property type="match status" value="1"/>
</dbReference>
<keyword evidence="3" id="KW-0347">Helicase</keyword>
<dbReference type="PROSITE" id="PS51192">
    <property type="entry name" value="HELICASE_ATP_BIND_1"/>
    <property type="match status" value="1"/>
</dbReference>
<reference evidence="3 4" key="1">
    <citation type="submission" date="2019-03" db="EMBL/GenBank/DDBJ databases">
        <title>Genomics of glacier-inhabiting Cryobacterium strains.</title>
        <authorList>
            <person name="Liu Q."/>
            <person name="Xin Y.-H."/>
        </authorList>
    </citation>
    <scope>NUCLEOTIDE SEQUENCE [LARGE SCALE GENOMIC DNA]</scope>
    <source>
        <strain evidence="3 4">TMT1-51</strain>
    </source>
</reference>
<sequence>MSRFLSDLTISATSWQAFERLVSRLLVVEGLKHVSVVGGSGDGGADVLGIKGDKRWLFQVKRWATPVGAEVVDRTVAAAKSYGADVPVIVSKSGFTSDLLRHRASMAAEGINIQLWDRDALARRAERLASDPLVLRESDRFMPREYQSNAVERIVNAWVNNSAGSALVVLATGLGKTFVAAESVRRIATIRVGLRVLVLAHTNDLLYQLERSFWPFLGVNQSTVIVNGLERPAWADLAHFDFVFASRDTMSNAAMAGIDFPPFDIVVVDECHHLGAETYEQVLDTLGVGAAGGPFLLGLTATPWRPDGGDLDHRFDAPVVSIDLVQGLKHSFLANVDYRIYTDNVDWDSLRQLKGDRFSPRAINRTLFIDQWDDAVVDRTQEAWAELAGVGKGIVFCGTVEHAERVAARINALGFTSAKPIYSRSSAGEAMGAVERNRLLWDFSSGRTGILCAVDVLNEGIDVPDVNLVVFQRVTHSRRIFVQQLGRGLRLAPGKQRVIVLDFVSDIRRFAAGLELQKALDHNGPKPGSPVRVNLPSRVTFLRANEQDESGASFLREWLGDLKDIEEAGEDVSVMRYPPVESLPLGKREPNAG</sequence>
<dbReference type="Proteomes" id="UP000297472">
    <property type="component" value="Unassembled WGS sequence"/>
</dbReference>
<feature type="domain" description="Helicase ATP-binding" evidence="1">
    <location>
        <begin position="157"/>
        <end position="321"/>
    </location>
</feature>
<dbReference type="Pfam" id="PF04471">
    <property type="entry name" value="Mrr_cat"/>
    <property type="match status" value="1"/>
</dbReference>
<dbReference type="InterPro" id="IPR011335">
    <property type="entry name" value="Restrct_endonuc-II-like"/>
</dbReference>
<dbReference type="SUPFAM" id="SSF52540">
    <property type="entry name" value="P-loop containing nucleoside triphosphate hydrolases"/>
    <property type="match status" value="1"/>
</dbReference>
<name>A0A4Y8JVI3_9MICO</name>
<keyword evidence="3" id="KW-0378">Hydrolase</keyword>
<keyword evidence="4" id="KW-1185">Reference proteome</keyword>
<evidence type="ECO:0000259" key="1">
    <source>
        <dbReference type="PROSITE" id="PS51192"/>
    </source>
</evidence>
<dbReference type="AlphaFoldDB" id="A0A4Y8JVI3"/>
<gene>
    <name evidence="3" type="ORF">E3T49_08250</name>
</gene>
<evidence type="ECO:0000259" key="2">
    <source>
        <dbReference type="PROSITE" id="PS51194"/>
    </source>
</evidence>
<dbReference type="PANTHER" id="PTHR47396:SF1">
    <property type="entry name" value="ATP-DEPENDENT HELICASE IRC3-RELATED"/>
    <property type="match status" value="1"/>
</dbReference>
<keyword evidence="3" id="KW-0067">ATP-binding</keyword>
<dbReference type="InterPro" id="IPR007560">
    <property type="entry name" value="Restrct_endonuc_IV_Mrr"/>
</dbReference>